<organism evidence="1 2">
    <name type="scientific">Gossypium australe</name>
    <dbReference type="NCBI Taxonomy" id="47621"/>
    <lineage>
        <taxon>Eukaryota</taxon>
        <taxon>Viridiplantae</taxon>
        <taxon>Streptophyta</taxon>
        <taxon>Embryophyta</taxon>
        <taxon>Tracheophyta</taxon>
        <taxon>Spermatophyta</taxon>
        <taxon>Magnoliopsida</taxon>
        <taxon>eudicotyledons</taxon>
        <taxon>Gunneridae</taxon>
        <taxon>Pentapetalae</taxon>
        <taxon>rosids</taxon>
        <taxon>malvids</taxon>
        <taxon>Malvales</taxon>
        <taxon>Malvaceae</taxon>
        <taxon>Malvoideae</taxon>
        <taxon>Gossypium</taxon>
    </lineage>
</organism>
<evidence type="ECO:0000313" key="2">
    <source>
        <dbReference type="Proteomes" id="UP000325315"/>
    </source>
</evidence>
<reference evidence="2" key="1">
    <citation type="journal article" date="2019" name="Plant Biotechnol. J.">
        <title>Genome sequencing of the Australian wild diploid species Gossypium australe highlights disease resistance and delayed gland morphogenesis.</title>
        <authorList>
            <person name="Cai Y."/>
            <person name="Cai X."/>
            <person name="Wang Q."/>
            <person name="Wang P."/>
            <person name="Zhang Y."/>
            <person name="Cai C."/>
            <person name="Xu Y."/>
            <person name="Wang K."/>
            <person name="Zhou Z."/>
            <person name="Wang C."/>
            <person name="Geng S."/>
            <person name="Li B."/>
            <person name="Dong Q."/>
            <person name="Hou Y."/>
            <person name="Wang H."/>
            <person name="Ai P."/>
            <person name="Liu Z."/>
            <person name="Yi F."/>
            <person name="Sun M."/>
            <person name="An G."/>
            <person name="Cheng J."/>
            <person name="Zhang Y."/>
            <person name="Shi Q."/>
            <person name="Xie Y."/>
            <person name="Shi X."/>
            <person name="Chang Y."/>
            <person name="Huang F."/>
            <person name="Chen Y."/>
            <person name="Hong S."/>
            <person name="Mi L."/>
            <person name="Sun Q."/>
            <person name="Zhang L."/>
            <person name="Zhou B."/>
            <person name="Peng R."/>
            <person name="Zhang X."/>
            <person name="Liu F."/>
        </authorList>
    </citation>
    <scope>NUCLEOTIDE SEQUENCE [LARGE SCALE GENOMIC DNA]</scope>
    <source>
        <strain evidence="2">cv. PA1801</strain>
    </source>
</reference>
<name>A0A5B6W1U0_9ROSI</name>
<dbReference type="EMBL" id="SMMG02000005">
    <property type="protein sequence ID" value="KAA3475550.1"/>
    <property type="molecule type" value="Genomic_DNA"/>
</dbReference>
<dbReference type="AlphaFoldDB" id="A0A5B6W1U0"/>
<proteinExistence type="predicted"/>
<accession>A0A5B6W1U0</accession>
<keyword evidence="2" id="KW-1185">Reference proteome</keyword>
<sequence>MCGLYILQSFVAATSHQASEMRINELWLVYVWFLCKMASLAIMELVEETYYTLKIMLFTDTETCLNSMDKCL</sequence>
<comment type="caution">
    <text evidence="1">The sequence shown here is derived from an EMBL/GenBank/DDBJ whole genome shotgun (WGS) entry which is preliminary data.</text>
</comment>
<dbReference type="Proteomes" id="UP000325315">
    <property type="component" value="Unassembled WGS sequence"/>
</dbReference>
<evidence type="ECO:0000313" key="1">
    <source>
        <dbReference type="EMBL" id="KAA3475550.1"/>
    </source>
</evidence>
<protein>
    <submittedName>
        <fullName evidence="1">Uncharacterized protein</fullName>
    </submittedName>
</protein>
<gene>
    <name evidence="1" type="ORF">EPI10_025718</name>
</gene>